<dbReference type="RefSeq" id="WP_165850150.1">
    <property type="nucleotide sequence ID" value="NZ_JBHRUJ010000017.1"/>
</dbReference>
<accession>A0ABV7KSA5</accession>
<dbReference type="EMBL" id="JBHRUJ010000017">
    <property type="protein sequence ID" value="MFC3212348.1"/>
    <property type="molecule type" value="Genomic_DNA"/>
</dbReference>
<protein>
    <submittedName>
        <fullName evidence="2">Phosphotransferase family protein</fullName>
    </submittedName>
</protein>
<dbReference type="InterPro" id="IPR011009">
    <property type="entry name" value="Kinase-like_dom_sf"/>
</dbReference>
<evidence type="ECO:0000313" key="3">
    <source>
        <dbReference type="Proteomes" id="UP001595625"/>
    </source>
</evidence>
<dbReference type="Gene3D" id="3.90.1200.10">
    <property type="match status" value="1"/>
</dbReference>
<evidence type="ECO:0000313" key="2">
    <source>
        <dbReference type="EMBL" id="MFC3212348.1"/>
    </source>
</evidence>
<reference evidence="3" key="1">
    <citation type="journal article" date="2019" name="Int. J. Syst. Evol. Microbiol.">
        <title>The Global Catalogue of Microorganisms (GCM) 10K type strain sequencing project: providing services to taxonomists for standard genome sequencing and annotation.</title>
        <authorList>
            <consortium name="The Broad Institute Genomics Platform"/>
            <consortium name="The Broad Institute Genome Sequencing Center for Infectious Disease"/>
            <person name="Wu L."/>
            <person name="Ma J."/>
        </authorList>
    </citation>
    <scope>NUCLEOTIDE SEQUENCE [LARGE SCALE GENOMIC DNA]</scope>
    <source>
        <strain evidence="3">CCM 320</strain>
    </source>
</reference>
<feature type="domain" description="Aminoglycoside phosphotransferase" evidence="1">
    <location>
        <begin position="26"/>
        <end position="220"/>
    </location>
</feature>
<dbReference type="InterPro" id="IPR002575">
    <property type="entry name" value="Aminoglycoside_PTrfase"/>
</dbReference>
<name>A0ABV7KSA5_PLAOK</name>
<dbReference type="Pfam" id="PF01636">
    <property type="entry name" value="APH"/>
    <property type="match status" value="1"/>
</dbReference>
<comment type="caution">
    <text evidence="2">The sequence shown here is derived from an EMBL/GenBank/DDBJ whole genome shotgun (WGS) entry which is preliminary data.</text>
</comment>
<sequence length="284" mass="31760">MDTRIKKIIAELIKQNVIATEPSRCKKLSGGTVSELYLLKVDDSEYVLKLNGPEVTGPEALFLDTYKEVGMLPKLHYLDPSKTFIVYSFISGSTDYNGSNKKKVLKELAEGLINQYEKVAPESGWGWVDSPSTSWQEFLGNEVSHAKEAIGSSLGPADHQFIAGLVEKVGVKTEAYLLHGDCGFHNFIFNEGQLTGVIDPAPVIGIPVYDFVYAFCSTPDDLTKETFDYAARFLRVRPSANYDLVLIGLYLRITLCGKHHPEDLTYYMEAWSDWLKIVERENGS</sequence>
<proteinExistence type="predicted"/>
<dbReference type="SUPFAM" id="SSF56112">
    <property type="entry name" value="Protein kinase-like (PK-like)"/>
    <property type="match status" value="1"/>
</dbReference>
<dbReference type="Proteomes" id="UP001595625">
    <property type="component" value="Unassembled WGS sequence"/>
</dbReference>
<keyword evidence="3" id="KW-1185">Reference proteome</keyword>
<evidence type="ECO:0000259" key="1">
    <source>
        <dbReference type="Pfam" id="PF01636"/>
    </source>
</evidence>
<organism evidence="2 3">
    <name type="scientific">Planomicrobium okeanokoites</name>
    <name type="common">Planococcus okeanokoites</name>
    <name type="synonym">Flavobacterium okeanokoites</name>
    <dbReference type="NCBI Taxonomy" id="244"/>
    <lineage>
        <taxon>Bacteria</taxon>
        <taxon>Bacillati</taxon>
        <taxon>Bacillota</taxon>
        <taxon>Bacilli</taxon>
        <taxon>Bacillales</taxon>
        <taxon>Caryophanaceae</taxon>
        <taxon>Planomicrobium</taxon>
    </lineage>
</organism>
<gene>
    <name evidence="2" type="ORF">ACFOEJ_14765</name>
</gene>